<dbReference type="AlphaFoldDB" id="A0A8S1CJV9"/>
<dbReference type="OrthoDB" id="14421at2759"/>
<evidence type="ECO:0000313" key="1">
    <source>
        <dbReference type="EMBL" id="CAB3369662.1"/>
    </source>
</evidence>
<keyword evidence="2" id="KW-1185">Reference proteome</keyword>
<name>A0A8S1CJV9_9INSE</name>
<evidence type="ECO:0000313" key="2">
    <source>
        <dbReference type="Proteomes" id="UP000494165"/>
    </source>
</evidence>
<gene>
    <name evidence="1" type="ORF">CLODIP_2_CD02598</name>
</gene>
<comment type="caution">
    <text evidence="1">The sequence shown here is derived from an EMBL/GenBank/DDBJ whole genome shotgun (WGS) entry which is preliminary data.</text>
</comment>
<dbReference type="Proteomes" id="UP000494165">
    <property type="component" value="Unassembled WGS sequence"/>
</dbReference>
<dbReference type="EMBL" id="CADEPI010000046">
    <property type="protein sequence ID" value="CAB3369662.1"/>
    <property type="molecule type" value="Genomic_DNA"/>
</dbReference>
<accession>A0A8S1CJV9</accession>
<proteinExistence type="predicted"/>
<organism evidence="1 2">
    <name type="scientific">Cloeon dipterum</name>
    <dbReference type="NCBI Taxonomy" id="197152"/>
    <lineage>
        <taxon>Eukaryota</taxon>
        <taxon>Metazoa</taxon>
        <taxon>Ecdysozoa</taxon>
        <taxon>Arthropoda</taxon>
        <taxon>Hexapoda</taxon>
        <taxon>Insecta</taxon>
        <taxon>Pterygota</taxon>
        <taxon>Palaeoptera</taxon>
        <taxon>Ephemeroptera</taxon>
        <taxon>Pisciforma</taxon>
        <taxon>Baetidae</taxon>
        <taxon>Cloeon</taxon>
    </lineage>
</organism>
<sequence>MMDRGGVFVKMLYQKREDYVMYPNEMTTSLCIWNSRNPSRKQLLSLGHNMQSFVIYMSFAHPFSLIPGLL</sequence>
<protein>
    <submittedName>
        <fullName evidence="1">Uncharacterized protein</fullName>
    </submittedName>
</protein>
<reference evidence="1 2" key="1">
    <citation type="submission" date="2020-04" db="EMBL/GenBank/DDBJ databases">
        <authorList>
            <person name="Alioto T."/>
            <person name="Alioto T."/>
            <person name="Gomez Garrido J."/>
        </authorList>
    </citation>
    <scope>NUCLEOTIDE SEQUENCE [LARGE SCALE GENOMIC DNA]</scope>
</reference>